<organism evidence="2">
    <name type="scientific">Ensete ventricosum</name>
    <name type="common">Abyssinian banana</name>
    <name type="synonym">Musa ensete</name>
    <dbReference type="NCBI Taxonomy" id="4639"/>
    <lineage>
        <taxon>Eukaryota</taxon>
        <taxon>Viridiplantae</taxon>
        <taxon>Streptophyta</taxon>
        <taxon>Embryophyta</taxon>
        <taxon>Tracheophyta</taxon>
        <taxon>Spermatophyta</taxon>
        <taxon>Magnoliopsida</taxon>
        <taxon>Liliopsida</taxon>
        <taxon>Zingiberales</taxon>
        <taxon>Musaceae</taxon>
        <taxon>Ensete</taxon>
    </lineage>
</organism>
<dbReference type="PANTHER" id="PTHR47472">
    <property type="entry name" value="PROPIONYL-COA CARBOXYLASE"/>
    <property type="match status" value="1"/>
</dbReference>
<reference evidence="2" key="1">
    <citation type="journal article" date="2018" name="Data Brief">
        <title>Genome sequence data from 17 accessions of Ensete ventricosum, a staple food crop for millions in Ethiopia.</title>
        <authorList>
            <person name="Yemataw Z."/>
            <person name="Muzemil S."/>
            <person name="Ambachew D."/>
            <person name="Tripathi L."/>
            <person name="Tesfaye K."/>
            <person name="Chala A."/>
            <person name="Farbos A."/>
            <person name="O'Neill P."/>
            <person name="Moore K."/>
            <person name="Grant M."/>
            <person name="Studholme D.J."/>
        </authorList>
    </citation>
    <scope>NUCLEOTIDE SEQUENCE [LARGE SCALE GENOMIC DNA]</scope>
    <source>
        <tissue evidence="2">Leaf</tissue>
    </source>
</reference>
<gene>
    <name evidence="2" type="ORF">BHM03_00008257</name>
</gene>
<feature type="domain" description="AtuA-like ferredoxin-fold" evidence="1">
    <location>
        <begin position="124"/>
        <end position="241"/>
    </location>
</feature>
<dbReference type="PANTHER" id="PTHR47472:SF1">
    <property type="entry name" value="DUF1446-DOMAIN-CONTAINING PROTEIN"/>
    <property type="match status" value="1"/>
</dbReference>
<protein>
    <recommendedName>
        <fullName evidence="1">AtuA-like ferredoxin-fold domain-containing protein</fullName>
    </recommendedName>
</protein>
<name>A0A444GES3_ENSVE</name>
<proteinExistence type="predicted"/>
<accession>A0A444GES3</accession>
<dbReference type="EMBL" id="KV875598">
    <property type="protein sequence ID" value="RZR71870.1"/>
    <property type="molecule type" value="Genomic_DNA"/>
</dbReference>
<dbReference type="AlphaFoldDB" id="A0A444GES3"/>
<sequence>MERVGRDIVWRLWMYKTRRGCRISGLLLKNILMSELLCLKCSTGHKKEIVLQKQLVERDNTFWGFEIKKSKSIDPSKKEATCDGSDPVDTVREENKVLLVSTSNSIGGAISSALAPSAPSNKKIPLYQVAHSRAGDKGNDLNFSIIPHCPKDINRLKQVITKSWVKDVVSPLLDFSSFTSAEAIEQRNKKMEQVTVEIYEVPGIHSLNVVARNILDGGVNCSRRIDRHGKTISDLILCQEVILPPLTTDDI</sequence>
<evidence type="ECO:0000313" key="2">
    <source>
        <dbReference type="EMBL" id="RZR71870.1"/>
    </source>
</evidence>
<evidence type="ECO:0000259" key="1">
    <source>
        <dbReference type="Pfam" id="PF23544"/>
    </source>
</evidence>
<dbReference type="InterPro" id="IPR056362">
    <property type="entry name" value="AtuA-like_ferredoxin_dom"/>
</dbReference>
<dbReference type="Pfam" id="PF23544">
    <property type="entry name" value="AtuA_ferredoxin"/>
    <property type="match status" value="1"/>
</dbReference>
<dbReference type="Proteomes" id="UP000290560">
    <property type="component" value="Unassembled WGS sequence"/>
</dbReference>